<dbReference type="InterPro" id="IPR044925">
    <property type="entry name" value="His-Me_finger_sf"/>
</dbReference>
<dbReference type="GO" id="GO:0004519">
    <property type="term" value="F:endonuclease activity"/>
    <property type="evidence" value="ECO:0007669"/>
    <property type="project" value="UniProtKB-KW"/>
</dbReference>
<protein>
    <submittedName>
        <fullName evidence="2">HNH endonuclease</fullName>
    </submittedName>
</protein>
<reference evidence="2 3" key="1">
    <citation type="submission" date="2017-01" db="EMBL/GenBank/DDBJ databases">
        <title>Isolation and charaterisation of Pectobacterium phages.</title>
        <authorList>
            <person name="Buttimer C.T.H."/>
            <person name="Lucid A."/>
            <person name="Coffey A."/>
        </authorList>
    </citation>
    <scope>NUCLEOTIDE SEQUENCE [LARGE SCALE GENOMIC DNA]</scope>
</reference>
<feature type="domain" description="HNH nuclease" evidence="1">
    <location>
        <begin position="59"/>
        <end position="102"/>
    </location>
</feature>
<keyword evidence="2" id="KW-0255">Endonuclease</keyword>
<proteinExistence type="predicted"/>
<keyword evidence="3" id="KW-1185">Reference proteome</keyword>
<name>A0A2P0PAS8_9CAUD</name>
<dbReference type="InterPro" id="IPR003615">
    <property type="entry name" value="HNH_nuc"/>
</dbReference>
<dbReference type="Proteomes" id="UP000240218">
    <property type="component" value="Segment"/>
</dbReference>
<sequence>MKPTYEQVASLLDYNPETGKLTWKVNRRGSTMAGCEAGYVEVRTKKPTYLRVTIFDKRYQAHHIAVLLMTGEWPKVVDHDDRDGLNNRWNNLVVTDTQGNNRNRGFAPNSAGHVGVYHSKTPGKYYAMINTGTKDGKRYLGTFDSFEAAVKAREDAQDILGYHPNHGTKI</sequence>
<dbReference type="Gene3D" id="3.90.75.20">
    <property type="match status" value="1"/>
</dbReference>
<accession>A0A2P0PAS8</accession>
<dbReference type="Pfam" id="PF13392">
    <property type="entry name" value="HNH_3"/>
    <property type="match status" value="1"/>
</dbReference>
<dbReference type="EMBL" id="KY514264">
    <property type="protein sequence ID" value="ARB11779.1"/>
    <property type="molecule type" value="Genomic_DNA"/>
</dbReference>
<dbReference type="SUPFAM" id="SSF54060">
    <property type="entry name" value="His-Me finger endonucleases"/>
    <property type="match status" value="1"/>
</dbReference>
<dbReference type="GO" id="GO:0003677">
    <property type="term" value="F:DNA binding"/>
    <property type="evidence" value="ECO:0007669"/>
    <property type="project" value="InterPro"/>
</dbReference>
<keyword evidence="2" id="KW-0378">Hydrolase</keyword>
<keyword evidence="2" id="KW-0540">Nuclease</keyword>
<organism evidence="2 3">
    <name type="scientific">Pectobacterium phage vB_PatP_CB1</name>
    <dbReference type="NCBI Taxonomy" id="1958917"/>
    <lineage>
        <taxon>Viruses</taxon>
        <taxon>Duplodnaviria</taxon>
        <taxon>Heunggongvirae</taxon>
        <taxon>Uroviricota</taxon>
        <taxon>Caudoviricetes</taxon>
        <taxon>Schitoviridae</taxon>
        <taxon>Cbunavirus</taxon>
        <taxon>Cbunavirus CB1</taxon>
    </lineage>
</organism>
<dbReference type="InterPro" id="IPR016177">
    <property type="entry name" value="DNA-bd_dom_sf"/>
</dbReference>
<gene>
    <name evidence="2" type="ORF">CB1_52</name>
</gene>
<evidence type="ECO:0000313" key="2">
    <source>
        <dbReference type="EMBL" id="ARB11779.1"/>
    </source>
</evidence>
<evidence type="ECO:0000259" key="1">
    <source>
        <dbReference type="Pfam" id="PF13392"/>
    </source>
</evidence>
<evidence type="ECO:0000313" key="3">
    <source>
        <dbReference type="Proteomes" id="UP000240218"/>
    </source>
</evidence>
<dbReference type="SUPFAM" id="SSF54171">
    <property type="entry name" value="DNA-binding domain"/>
    <property type="match status" value="1"/>
</dbReference>